<comment type="caution">
    <text evidence="2">The sequence shown here is derived from an EMBL/GenBank/DDBJ whole genome shotgun (WGS) entry which is preliminary data.</text>
</comment>
<keyword evidence="3" id="KW-1185">Reference proteome</keyword>
<reference evidence="2 3" key="1">
    <citation type="journal article" date="2021" name="Sci. Rep.">
        <title>Genome sequencing of the multicellular alga Astrephomene provides insights into convergent evolution of germ-soma differentiation.</title>
        <authorList>
            <person name="Yamashita S."/>
            <person name="Yamamoto K."/>
            <person name="Matsuzaki R."/>
            <person name="Suzuki S."/>
            <person name="Yamaguchi H."/>
            <person name="Hirooka S."/>
            <person name="Minakuchi Y."/>
            <person name="Miyagishima S."/>
            <person name="Kawachi M."/>
            <person name="Toyoda A."/>
            <person name="Nozaki H."/>
        </authorList>
    </citation>
    <scope>NUCLEOTIDE SEQUENCE [LARGE SCALE GENOMIC DNA]</scope>
    <source>
        <strain evidence="2 3">NIES-4017</strain>
    </source>
</reference>
<protein>
    <recommendedName>
        <fullName evidence="4">Bulb-type lectin domain-containing protein</fullName>
    </recommendedName>
</protein>
<gene>
    <name evidence="2" type="ORF">Agub_g7839</name>
</gene>
<dbReference type="Gene3D" id="2.90.10.10">
    <property type="entry name" value="Bulb-type lectin domain"/>
    <property type="match status" value="1"/>
</dbReference>
<dbReference type="AlphaFoldDB" id="A0AAD3DQQ3"/>
<feature type="region of interest" description="Disordered" evidence="1">
    <location>
        <begin position="70"/>
        <end position="105"/>
    </location>
</feature>
<dbReference type="EMBL" id="BMAR01000013">
    <property type="protein sequence ID" value="GFR46285.1"/>
    <property type="molecule type" value="Genomic_DNA"/>
</dbReference>
<proteinExistence type="predicted"/>
<evidence type="ECO:0008006" key="4">
    <source>
        <dbReference type="Google" id="ProtNLM"/>
    </source>
</evidence>
<feature type="non-terminal residue" evidence="2">
    <location>
        <position position="1"/>
    </location>
</feature>
<evidence type="ECO:0000256" key="1">
    <source>
        <dbReference type="SAM" id="MobiDB-lite"/>
    </source>
</evidence>
<evidence type="ECO:0000313" key="2">
    <source>
        <dbReference type="EMBL" id="GFR46285.1"/>
    </source>
</evidence>
<dbReference type="InterPro" id="IPR036426">
    <property type="entry name" value="Bulb-type_lectin_dom_sf"/>
</dbReference>
<accession>A0AAD3DQQ3</accession>
<feature type="compositionally biased region" description="Pro residues" evidence="1">
    <location>
        <begin position="74"/>
        <end position="104"/>
    </location>
</feature>
<dbReference type="SUPFAM" id="SSF51110">
    <property type="entry name" value="alpha-D-mannose-specific plant lectins"/>
    <property type="match status" value="1"/>
</dbReference>
<sequence>CTVFTGYTFLPFKDQFKSDLGQKPSLASALSACNADCSCKGFNSGGWVKTGTDNVVDSYTDMCSGLYIRDNPPTCSPPPPSPPRPPRPPPQPPLPPSPSPPPPVSTLIQGQALSQGQSLYSQSGAYRLDMQGNGNLVMYQTRTGIAIWGLEKYGAFPPAVAGPYKMT</sequence>
<organism evidence="2 3">
    <name type="scientific">Astrephomene gubernaculifera</name>
    <dbReference type="NCBI Taxonomy" id="47775"/>
    <lineage>
        <taxon>Eukaryota</taxon>
        <taxon>Viridiplantae</taxon>
        <taxon>Chlorophyta</taxon>
        <taxon>core chlorophytes</taxon>
        <taxon>Chlorophyceae</taxon>
        <taxon>CS clade</taxon>
        <taxon>Chlamydomonadales</taxon>
        <taxon>Astrephomenaceae</taxon>
        <taxon>Astrephomene</taxon>
    </lineage>
</organism>
<evidence type="ECO:0000313" key="3">
    <source>
        <dbReference type="Proteomes" id="UP001054857"/>
    </source>
</evidence>
<dbReference type="Proteomes" id="UP001054857">
    <property type="component" value="Unassembled WGS sequence"/>
</dbReference>
<feature type="non-terminal residue" evidence="2">
    <location>
        <position position="167"/>
    </location>
</feature>
<name>A0AAD3DQQ3_9CHLO</name>